<dbReference type="InterPro" id="IPR058792">
    <property type="entry name" value="Beta-barrel_RND_2"/>
</dbReference>
<keyword evidence="4" id="KW-1133">Transmembrane helix</keyword>
<evidence type="ECO:0000313" key="8">
    <source>
        <dbReference type="Proteomes" id="UP000187261"/>
    </source>
</evidence>
<feature type="transmembrane region" description="Helical" evidence="4">
    <location>
        <begin position="494"/>
        <end position="521"/>
    </location>
</feature>
<dbReference type="GO" id="GO:0015679">
    <property type="term" value="P:plasma membrane copper ion transport"/>
    <property type="evidence" value="ECO:0007669"/>
    <property type="project" value="TreeGrafter"/>
</dbReference>
<proteinExistence type="inferred from homology"/>
<dbReference type="Pfam" id="PF25973">
    <property type="entry name" value="BSH_CzcB"/>
    <property type="match status" value="1"/>
</dbReference>
<dbReference type="Gene3D" id="2.40.50.100">
    <property type="match status" value="1"/>
</dbReference>
<dbReference type="PANTHER" id="PTHR30097:SF4">
    <property type="entry name" value="SLR6042 PROTEIN"/>
    <property type="match status" value="1"/>
</dbReference>
<accession>A0A1U7PW91</accession>
<dbReference type="InterPro" id="IPR006143">
    <property type="entry name" value="RND_pump_MFP"/>
</dbReference>
<dbReference type="SUPFAM" id="SSF111369">
    <property type="entry name" value="HlyD-like secretion proteins"/>
    <property type="match status" value="1"/>
</dbReference>
<dbReference type="NCBIfam" id="TIGR01730">
    <property type="entry name" value="RND_mfp"/>
    <property type="match status" value="1"/>
</dbReference>
<dbReference type="AlphaFoldDB" id="A0A1U7PW91"/>
<dbReference type="Gene3D" id="3.30.70.1440">
    <property type="entry name" value="Multidrug efflux transporter AcrB pore domain"/>
    <property type="match status" value="1"/>
</dbReference>
<dbReference type="SUPFAM" id="SSF82866">
    <property type="entry name" value="Multidrug efflux transporter AcrB transmembrane domain"/>
    <property type="match status" value="1"/>
</dbReference>
<keyword evidence="2" id="KW-0813">Transport</keyword>
<dbReference type="Pfam" id="PF00873">
    <property type="entry name" value="ACR_tran"/>
    <property type="match status" value="1"/>
</dbReference>
<dbReference type="STRING" id="1121284.SAMN05660493_02554"/>
<evidence type="ECO:0000259" key="5">
    <source>
        <dbReference type="Pfam" id="PF25954"/>
    </source>
</evidence>
<protein>
    <submittedName>
        <fullName evidence="7">RND family efflux transporter, MFP subunit</fullName>
    </submittedName>
</protein>
<dbReference type="GO" id="GO:0022857">
    <property type="term" value="F:transmembrane transporter activity"/>
    <property type="evidence" value="ECO:0007669"/>
    <property type="project" value="InterPro"/>
</dbReference>
<keyword evidence="4" id="KW-0472">Membrane</keyword>
<dbReference type="FunFam" id="2.40.30.170:FF:000010">
    <property type="entry name" value="Efflux RND transporter periplasmic adaptor subunit"/>
    <property type="match status" value="1"/>
</dbReference>
<dbReference type="Pfam" id="PF25954">
    <property type="entry name" value="Beta-barrel_RND_2"/>
    <property type="match status" value="1"/>
</dbReference>
<feature type="transmembrane region" description="Helical" evidence="4">
    <location>
        <begin position="365"/>
        <end position="384"/>
    </location>
</feature>
<evidence type="ECO:0000256" key="1">
    <source>
        <dbReference type="ARBA" id="ARBA00009477"/>
    </source>
</evidence>
<dbReference type="OrthoDB" id="9806939at2"/>
<dbReference type="InterPro" id="IPR051909">
    <property type="entry name" value="MFP_Cation_Efflux"/>
</dbReference>
<evidence type="ECO:0000256" key="4">
    <source>
        <dbReference type="SAM" id="Phobius"/>
    </source>
</evidence>
<name>A0A1U7PW91_9FLAO</name>
<dbReference type="GO" id="GO:0060003">
    <property type="term" value="P:copper ion export"/>
    <property type="evidence" value="ECO:0007669"/>
    <property type="project" value="TreeGrafter"/>
</dbReference>
<feature type="transmembrane region" description="Helical" evidence="4">
    <location>
        <begin position="391"/>
        <end position="411"/>
    </location>
</feature>
<evidence type="ECO:0000256" key="3">
    <source>
        <dbReference type="SAM" id="Coils"/>
    </source>
</evidence>
<evidence type="ECO:0000256" key="2">
    <source>
        <dbReference type="ARBA" id="ARBA00022448"/>
    </source>
</evidence>
<evidence type="ECO:0000313" key="7">
    <source>
        <dbReference type="EMBL" id="SIT97826.1"/>
    </source>
</evidence>
<keyword evidence="4" id="KW-0812">Transmembrane</keyword>
<dbReference type="PANTHER" id="PTHR30097">
    <property type="entry name" value="CATION EFFLUX SYSTEM PROTEIN CUSB"/>
    <property type="match status" value="1"/>
</dbReference>
<reference evidence="8" key="1">
    <citation type="submission" date="2016-10" db="EMBL/GenBank/DDBJ databases">
        <authorList>
            <person name="Varghese N."/>
            <person name="Submissions S."/>
        </authorList>
    </citation>
    <scope>NUCLEOTIDE SEQUENCE [LARGE SCALE GENOMIC DNA]</scope>
    <source>
        <strain evidence="8">DSM 19482</strain>
    </source>
</reference>
<dbReference type="Gene3D" id="2.40.30.170">
    <property type="match status" value="1"/>
</dbReference>
<feature type="transmembrane region" description="Helical" evidence="4">
    <location>
        <begin position="417"/>
        <end position="441"/>
    </location>
</feature>
<dbReference type="GO" id="GO:0030313">
    <property type="term" value="C:cell envelope"/>
    <property type="evidence" value="ECO:0007669"/>
    <property type="project" value="TreeGrafter"/>
</dbReference>
<organism evidence="7 8">
    <name type="scientific">Epilithonimonas bovis DSM 19482</name>
    <dbReference type="NCBI Taxonomy" id="1121284"/>
    <lineage>
        <taxon>Bacteria</taxon>
        <taxon>Pseudomonadati</taxon>
        <taxon>Bacteroidota</taxon>
        <taxon>Flavobacteriia</taxon>
        <taxon>Flavobacteriales</taxon>
        <taxon>Weeksellaceae</taxon>
        <taxon>Chryseobacterium group</taxon>
        <taxon>Epilithonimonas</taxon>
    </lineage>
</organism>
<sequence>MIVTNKTRYTVVLCLFALAILTGCKKEQEHKEEQKSYCISRELKKEMILVKAEMRPVEESITLTGEVESNSDKTVPFVSLVDGVVTDTYFSLGDYVRKGQTLASVKSTAVNELQGDTQTLQAQLAVAKRKLSSVEAMYKDDIASQKDLQEAKSEVAILQSNISRTQKNMQVYSAGGNTIQLKAPADGYVIAKNIAKGMPVTSGGDQLFTIANLDKVWVMANVYATNMRNVYVGQPAVVKTLAYPDESFSGKINMISQVFNENERVLKAKIIMDNNGMKLRPGMSADVVLPVNPQNRNALAIPPKALIFDNNQSYVLVYKDDCNLSIRPVTEIASNSRYSYVELPKGQKMTWAGEFESKERAASQLSMVVPVSLILILMLLYFNFGNIKDTLISSVTLAFAFVGGFISLWLTGTIFGISAGIGFIILFGVATIDGIVLIGVMKENLRNKLSLTEAIRRGVESRIRPVVMIALMGSMGLLPAALSGGMGSEIQKPLAIMIVGGLIICMLLSFTVLPVIFYYAYRKSSRGGHHG</sequence>
<dbReference type="InterPro" id="IPR001036">
    <property type="entry name" value="Acrflvin-R"/>
</dbReference>
<dbReference type="Gene3D" id="1.20.1640.10">
    <property type="entry name" value="Multidrug efflux transporter AcrB transmembrane domain"/>
    <property type="match status" value="1"/>
</dbReference>
<feature type="domain" description="CzcB-like barrel-sandwich hybrid" evidence="6">
    <location>
        <begin position="77"/>
        <end position="212"/>
    </location>
</feature>
<gene>
    <name evidence="7" type="ORF">SAMN05660493_02554</name>
</gene>
<feature type="domain" description="CusB-like beta-barrel" evidence="5">
    <location>
        <begin position="215"/>
        <end position="289"/>
    </location>
</feature>
<dbReference type="EMBL" id="FTPU01000032">
    <property type="protein sequence ID" value="SIT97826.1"/>
    <property type="molecule type" value="Genomic_DNA"/>
</dbReference>
<dbReference type="InterPro" id="IPR058647">
    <property type="entry name" value="BSH_CzcB-like"/>
</dbReference>
<dbReference type="PROSITE" id="PS51257">
    <property type="entry name" value="PROKAR_LIPOPROTEIN"/>
    <property type="match status" value="1"/>
</dbReference>
<comment type="similarity">
    <text evidence="1">Belongs to the membrane fusion protein (MFP) (TC 8.A.1) family.</text>
</comment>
<feature type="coiled-coil region" evidence="3">
    <location>
        <begin position="110"/>
        <end position="168"/>
    </location>
</feature>
<dbReference type="Proteomes" id="UP000187261">
    <property type="component" value="Unassembled WGS sequence"/>
</dbReference>
<feature type="transmembrane region" description="Helical" evidence="4">
    <location>
        <begin position="462"/>
        <end position="482"/>
    </location>
</feature>
<dbReference type="GO" id="GO:0016020">
    <property type="term" value="C:membrane"/>
    <property type="evidence" value="ECO:0007669"/>
    <property type="project" value="InterPro"/>
</dbReference>
<keyword evidence="8" id="KW-1185">Reference proteome</keyword>
<keyword evidence="3" id="KW-0175">Coiled coil</keyword>
<evidence type="ECO:0000259" key="6">
    <source>
        <dbReference type="Pfam" id="PF25973"/>
    </source>
</evidence>